<dbReference type="PANTHER" id="PTHR33990:SF1">
    <property type="entry name" value="PROTEIN YJDN"/>
    <property type="match status" value="1"/>
</dbReference>
<dbReference type="PANTHER" id="PTHR33990">
    <property type="entry name" value="PROTEIN YJDN-RELATED"/>
    <property type="match status" value="1"/>
</dbReference>
<dbReference type="Gene3D" id="3.10.180.10">
    <property type="entry name" value="2,3-Dihydroxybiphenyl 1,2-Dioxygenase, domain 1"/>
    <property type="match status" value="1"/>
</dbReference>
<feature type="domain" description="Glyoxalase/fosfomycin resistance/dioxygenase" evidence="1">
    <location>
        <begin position="8"/>
        <end position="126"/>
    </location>
</feature>
<keyword evidence="3" id="KW-1185">Reference proteome</keyword>
<evidence type="ECO:0000313" key="3">
    <source>
        <dbReference type="Proteomes" id="UP000094580"/>
    </source>
</evidence>
<name>A0ABX2ZTR9_9BACI</name>
<organism evidence="2 3">
    <name type="scientific">Gottfriedia luciferensis</name>
    <dbReference type="NCBI Taxonomy" id="178774"/>
    <lineage>
        <taxon>Bacteria</taxon>
        <taxon>Bacillati</taxon>
        <taxon>Bacillota</taxon>
        <taxon>Bacilli</taxon>
        <taxon>Bacillales</taxon>
        <taxon>Bacillaceae</taxon>
        <taxon>Gottfriedia</taxon>
    </lineage>
</organism>
<dbReference type="InterPro" id="IPR029068">
    <property type="entry name" value="Glyas_Bleomycin-R_OHBP_Dase"/>
</dbReference>
<evidence type="ECO:0000313" key="2">
    <source>
        <dbReference type="EMBL" id="ODG90453.1"/>
    </source>
</evidence>
<dbReference type="InterPro" id="IPR004360">
    <property type="entry name" value="Glyas_Fos-R_dOase_dom"/>
</dbReference>
<dbReference type="Pfam" id="PF00903">
    <property type="entry name" value="Glyoxalase"/>
    <property type="match status" value="1"/>
</dbReference>
<dbReference type="EMBL" id="MDKC01000034">
    <property type="protein sequence ID" value="ODG90453.1"/>
    <property type="molecule type" value="Genomic_DNA"/>
</dbReference>
<dbReference type="Proteomes" id="UP000094580">
    <property type="component" value="Unassembled WGS sequence"/>
</dbReference>
<evidence type="ECO:0000259" key="1">
    <source>
        <dbReference type="Pfam" id="PF00903"/>
    </source>
</evidence>
<comment type="caution">
    <text evidence="2">The sequence shown here is derived from an EMBL/GenBank/DDBJ whole genome shotgun (WGS) entry which is preliminary data.</text>
</comment>
<reference evidence="2 3" key="1">
    <citation type="submission" date="2016-07" db="EMBL/GenBank/DDBJ databases">
        <authorList>
            <person name="Townsley L."/>
            <person name="Shank E.A."/>
        </authorList>
    </citation>
    <scope>NUCLEOTIDE SEQUENCE [LARGE SCALE GENOMIC DNA]</scope>
    <source>
        <strain evidence="2 3">CH01</strain>
    </source>
</reference>
<protein>
    <submittedName>
        <fullName evidence="2">Glyoxalase</fullName>
    </submittedName>
</protein>
<gene>
    <name evidence="2" type="ORF">BED47_11280</name>
</gene>
<dbReference type="RefSeq" id="WP_069034871.1">
    <property type="nucleotide sequence ID" value="NZ_MDKC01000034.1"/>
</dbReference>
<sequence>MKNILPHIYVENCKEELEYYKQIFGGEIKNTQTGDGMEMFKGHEGKYIHAELHINENCVIYFADAFRPLIKGDNVWTTLDMSSEDEINSIYEKLSKDGEIHMELQDTFWNSRFAVVKDKNGFTWELNYSKQV</sequence>
<accession>A0ABX2ZTR9</accession>
<proteinExistence type="predicted"/>
<dbReference type="SUPFAM" id="SSF54593">
    <property type="entry name" value="Glyoxalase/Bleomycin resistance protein/Dihydroxybiphenyl dioxygenase"/>
    <property type="match status" value="1"/>
</dbReference>